<reference evidence="1 2" key="1">
    <citation type="submission" date="2018-08" db="EMBL/GenBank/DDBJ databases">
        <authorList>
            <person name="Laetsch R D."/>
            <person name="Stevens L."/>
            <person name="Kumar S."/>
            <person name="Blaxter L. M."/>
        </authorList>
    </citation>
    <scope>NUCLEOTIDE SEQUENCE [LARGE SCALE GENOMIC DNA]</scope>
</reference>
<dbReference type="AlphaFoldDB" id="A0A3P7KC50"/>
<dbReference type="OrthoDB" id="10546454at2759"/>
<accession>A0A3P7KC50</accession>
<name>A0A3P7KC50_ONCOC</name>
<protein>
    <submittedName>
        <fullName evidence="1">Uncharacterized protein</fullName>
    </submittedName>
</protein>
<evidence type="ECO:0000313" key="2">
    <source>
        <dbReference type="Proteomes" id="UP000271087"/>
    </source>
</evidence>
<sequence length="57" mass="6251">RAENSLESVLKDMEKQECRNDNLIRCHAYSIDSDVAVGVVCGSPVCGRMNGSLETLH</sequence>
<proteinExistence type="predicted"/>
<evidence type="ECO:0000313" key="1">
    <source>
        <dbReference type="EMBL" id="VDN01585.1"/>
    </source>
</evidence>
<dbReference type="Proteomes" id="UP000271087">
    <property type="component" value="Unassembled WGS sequence"/>
</dbReference>
<gene>
    <name evidence="1" type="ORF">NOO_LOCUS13388</name>
</gene>
<feature type="non-terminal residue" evidence="1">
    <location>
        <position position="1"/>
    </location>
</feature>
<organism evidence="1 2">
    <name type="scientific">Onchocerca ochengi</name>
    <name type="common">Filarial nematode worm</name>
    <dbReference type="NCBI Taxonomy" id="42157"/>
    <lineage>
        <taxon>Eukaryota</taxon>
        <taxon>Metazoa</taxon>
        <taxon>Ecdysozoa</taxon>
        <taxon>Nematoda</taxon>
        <taxon>Chromadorea</taxon>
        <taxon>Rhabditida</taxon>
        <taxon>Spirurina</taxon>
        <taxon>Spiruromorpha</taxon>
        <taxon>Filarioidea</taxon>
        <taxon>Onchocercidae</taxon>
        <taxon>Onchocerca</taxon>
    </lineage>
</organism>
<dbReference type="EMBL" id="UYRW01015054">
    <property type="protein sequence ID" value="VDN01585.1"/>
    <property type="molecule type" value="Genomic_DNA"/>
</dbReference>
<keyword evidence="2" id="KW-1185">Reference proteome</keyword>